<evidence type="ECO:0000256" key="1">
    <source>
        <dbReference type="SAM" id="SignalP"/>
    </source>
</evidence>
<accession>A0A1M5BYQ7</accession>
<feature type="domain" description="NigD-like C-terminal" evidence="3">
    <location>
        <begin position="108"/>
        <end position="224"/>
    </location>
</feature>
<evidence type="ECO:0000259" key="2">
    <source>
        <dbReference type="Pfam" id="PF12667"/>
    </source>
</evidence>
<dbReference type="EMBL" id="FQTV01000009">
    <property type="protein sequence ID" value="SHF47663.1"/>
    <property type="molecule type" value="Genomic_DNA"/>
</dbReference>
<evidence type="ECO:0000259" key="3">
    <source>
        <dbReference type="Pfam" id="PF17415"/>
    </source>
</evidence>
<dbReference type="Pfam" id="PF12667">
    <property type="entry name" value="NigD_N"/>
    <property type="match status" value="1"/>
</dbReference>
<dbReference type="PROSITE" id="PS51257">
    <property type="entry name" value="PROKAR_LIPOPROTEIN"/>
    <property type="match status" value="1"/>
</dbReference>
<keyword evidence="5" id="KW-1185">Reference proteome</keyword>
<dbReference type="OrthoDB" id="1097285at2"/>
<dbReference type="STRING" id="1297750.SAMN05444405_10941"/>
<keyword evidence="1" id="KW-0732">Signal</keyword>
<protein>
    <submittedName>
        <fullName evidence="4">NigD-like protein</fullName>
    </submittedName>
</protein>
<dbReference type="InterPro" id="IPR038143">
    <property type="entry name" value="NigD-like_C_dom_sf"/>
</dbReference>
<dbReference type="InterPro" id="IPR024299">
    <property type="entry name" value="NigD-like_OB_dom"/>
</dbReference>
<feature type="domain" description="NigD-like N-terminal OB" evidence="2">
    <location>
        <begin position="39"/>
        <end position="99"/>
    </location>
</feature>
<evidence type="ECO:0000313" key="4">
    <source>
        <dbReference type="EMBL" id="SHF47663.1"/>
    </source>
</evidence>
<dbReference type="RefSeq" id="WP_073401634.1">
    <property type="nucleotide sequence ID" value="NZ_FQTV01000009.1"/>
</dbReference>
<dbReference type="Pfam" id="PF17415">
    <property type="entry name" value="NigD_C"/>
    <property type="match status" value="1"/>
</dbReference>
<gene>
    <name evidence="4" type="ORF">SAMN05444405_10941</name>
</gene>
<dbReference type="InterPro" id="IPR035376">
    <property type="entry name" value="NigD_C"/>
</dbReference>
<reference evidence="4 5" key="1">
    <citation type="submission" date="2016-11" db="EMBL/GenBank/DDBJ databases">
        <authorList>
            <person name="Jaros S."/>
            <person name="Januszkiewicz K."/>
            <person name="Wedrychowicz H."/>
        </authorList>
    </citation>
    <scope>NUCLEOTIDE SEQUENCE [LARGE SCALE GENOMIC DNA]</scope>
    <source>
        <strain evidence="4 5">DSM 26991</strain>
    </source>
</reference>
<organism evidence="4 5">
    <name type="scientific">Bacteroides luti</name>
    <dbReference type="NCBI Taxonomy" id="1297750"/>
    <lineage>
        <taxon>Bacteria</taxon>
        <taxon>Pseudomonadati</taxon>
        <taxon>Bacteroidota</taxon>
        <taxon>Bacteroidia</taxon>
        <taxon>Bacteroidales</taxon>
        <taxon>Bacteroidaceae</taxon>
        <taxon>Bacteroides</taxon>
    </lineage>
</organism>
<proteinExistence type="predicted"/>
<feature type="chain" id="PRO_5012025003" evidence="1">
    <location>
        <begin position="22"/>
        <end position="245"/>
    </location>
</feature>
<sequence length="245" mass="27401">MKKLSYYLLLLVLVLVPTLQSCDLDDDDGYSLGNYTIALGTVKVDAGNVSFVLDNGEKLWPAATLVPYKNLENGTRIIGNFTLLSDAQNGFDHYVRLNDYSVILTKNIINLTEENKDSIGDDPVRITDMWVGGDYLNVEFDMNIPGALKHRVNLVKNTTLQYPDDGYIHLEYRYNDMNDVTDYVAHSIVSFSLGDMGVGHTDKKGLKIRINSAVNGEKVITIDYKDLQTNKSIAALPGKMKERIN</sequence>
<dbReference type="InterPro" id="IPR038179">
    <property type="entry name" value="NigD-like_N_sf"/>
</dbReference>
<evidence type="ECO:0000313" key="5">
    <source>
        <dbReference type="Proteomes" id="UP000184509"/>
    </source>
</evidence>
<feature type="signal peptide" evidence="1">
    <location>
        <begin position="1"/>
        <end position="21"/>
    </location>
</feature>
<name>A0A1M5BYQ7_9BACE</name>
<dbReference type="Gene3D" id="2.40.50.500">
    <property type="entry name" value="NigD-like N-terminal OB domain"/>
    <property type="match status" value="1"/>
</dbReference>
<dbReference type="AlphaFoldDB" id="A0A1M5BYQ7"/>
<dbReference type="Gene3D" id="2.60.40.2370">
    <property type="entry name" value="NigD-like, C-terminal beta sandwich domain"/>
    <property type="match status" value="1"/>
</dbReference>
<dbReference type="Proteomes" id="UP000184509">
    <property type="component" value="Unassembled WGS sequence"/>
</dbReference>